<feature type="non-terminal residue" evidence="1">
    <location>
        <position position="114"/>
    </location>
</feature>
<comment type="caution">
    <text evidence="1">The sequence shown here is derived from an EMBL/GenBank/DDBJ whole genome shotgun (WGS) entry which is preliminary data.</text>
</comment>
<reference evidence="1" key="1">
    <citation type="submission" date="2022-04" db="EMBL/GenBank/DDBJ databases">
        <title>A functionally conserved STORR gene fusion in Papaver species that diverged 16.8 million years ago.</title>
        <authorList>
            <person name="Catania T."/>
        </authorList>
    </citation>
    <scope>NUCLEOTIDE SEQUENCE</scope>
    <source>
        <strain evidence="1">S-188037</strain>
    </source>
</reference>
<sequence>MDTAENQFILIRENENVMNGLRCCKVYNEGCERRHVQHCHEGVLDVLYSNQGGERAYCVHRGWKISLTKVIGDSNYEGFWEPDPDSGGNYDKLRNNRLIMMKNLMASAVYCIEQ</sequence>
<keyword evidence="2" id="KW-1185">Reference proteome</keyword>
<dbReference type="AlphaFoldDB" id="A0AAD4SXX7"/>
<protein>
    <submittedName>
        <fullName evidence="1">Uncharacterized protein</fullName>
    </submittedName>
</protein>
<dbReference type="EMBL" id="JAJJMB010007708">
    <property type="protein sequence ID" value="KAI3928347.1"/>
    <property type="molecule type" value="Genomic_DNA"/>
</dbReference>
<proteinExistence type="predicted"/>
<name>A0AAD4SXX7_9MAGN</name>
<dbReference type="Proteomes" id="UP001202328">
    <property type="component" value="Unassembled WGS sequence"/>
</dbReference>
<evidence type="ECO:0000313" key="1">
    <source>
        <dbReference type="EMBL" id="KAI3928347.1"/>
    </source>
</evidence>
<evidence type="ECO:0000313" key="2">
    <source>
        <dbReference type="Proteomes" id="UP001202328"/>
    </source>
</evidence>
<organism evidence="1 2">
    <name type="scientific">Papaver atlanticum</name>
    <dbReference type="NCBI Taxonomy" id="357466"/>
    <lineage>
        <taxon>Eukaryota</taxon>
        <taxon>Viridiplantae</taxon>
        <taxon>Streptophyta</taxon>
        <taxon>Embryophyta</taxon>
        <taxon>Tracheophyta</taxon>
        <taxon>Spermatophyta</taxon>
        <taxon>Magnoliopsida</taxon>
        <taxon>Ranunculales</taxon>
        <taxon>Papaveraceae</taxon>
        <taxon>Papaveroideae</taxon>
        <taxon>Papaver</taxon>
    </lineage>
</organism>
<accession>A0AAD4SXX7</accession>
<gene>
    <name evidence="1" type="ORF">MKW98_023948</name>
</gene>